<dbReference type="GO" id="GO:0005737">
    <property type="term" value="C:cytoplasm"/>
    <property type="evidence" value="ECO:0007669"/>
    <property type="project" value="TreeGrafter"/>
</dbReference>
<protein>
    <recommendedName>
        <fullName evidence="3">Apolipoprotein D</fullName>
    </recommendedName>
</protein>
<dbReference type="InterPro" id="IPR012674">
    <property type="entry name" value="Calycin"/>
</dbReference>
<gene>
    <name evidence="12" type="ORF">CLODIP_2_CD05152</name>
</gene>
<dbReference type="FunFam" id="2.40.128.20:FF:000003">
    <property type="entry name" value="Apolipoprotein D"/>
    <property type="match status" value="1"/>
</dbReference>
<dbReference type="PIRSF" id="PIRSF036893">
    <property type="entry name" value="Lipocalin_ApoD"/>
    <property type="match status" value="1"/>
</dbReference>
<dbReference type="OrthoDB" id="565904at2759"/>
<dbReference type="GO" id="GO:0008289">
    <property type="term" value="F:lipid binding"/>
    <property type="evidence" value="ECO:0007669"/>
    <property type="project" value="UniProtKB-KW"/>
</dbReference>
<evidence type="ECO:0000256" key="2">
    <source>
        <dbReference type="ARBA" id="ARBA00006889"/>
    </source>
</evidence>
<dbReference type="PRINTS" id="PR01273">
    <property type="entry name" value="INVTBRTCOLOR"/>
</dbReference>
<organism evidence="12 13">
    <name type="scientific">Cloeon dipterum</name>
    <dbReference type="NCBI Taxonomy" id="197152"/>
    <lineage>
        <taxon>Eukaryota</taxon>
        <taxon>Metazoa</taxon>
        <taxon>Ecdysozoa</taxon>
        <taxon>Arthropoda</taxon>
        <taxon>Hexapoda</taxon>
        <taxon>Insecta</taxon>
        <taxon>Pterygota</taxon>
        <taxon>Palaeoptera</taxon>
        <taxon>Ephemeroptera</taxon>
        <taxon>Pisciforma</taxon>
        <taxon>Baetidae</taxon>
        <taxon>Cloeon</taxon>
    </lineage>
</organism>
<keyword evidence="4" id="KW-0813">Transport</keyword>
<accession>A0A8S1BUM1</accession>
<evidence type="ECO:0000256" key="10">
    <source>
        <dbReference type="PIRNR" id="PIRNR036893"/>
    </source>
</evidence>
<dbReference type="SUPFAM" id="SSF50814">
    <property type="entry name" value="Lipocalins"/>
    <property type="match status" value="1"/>
</dbReference>
<keyword evidence="6 10" id="KW-0732">Signal</keyword>
<keyword evidence="13" id="KW-1185">Reference proteome</keyword>
<comment type="similarity">
    <text evidence="2 10">Belongs to the calycin superfamily. Lipocalin family.</text>
</comment>
<dbReference type="GO" id="GO:0006629">
    <property type="term" value="P:lipid metabolic process"/>
    <property type="evidence" value="ECO:0007669"/>
    <property type="project" value="TreeGrafter"/>
</dbReference>
<feature type="signal peptide" evidence="10">
    <location>
        <begin position="1"/>
        <end position="22"/>
    </location>
</feature>
<evidence type="ECO:0000256" key="9">
    <source>
        <dbReference type="ARBA" id="ARBA00023180"/>
    </source>
</evidence>
<name>A0A8S1BUM1_9INSE</name>
<dbReference type="InterPro" id="IPR003057">
    <property type="entry name" value="Invtbrt_color"/>
</dbReference>
<dbReference type="GO" id="GO:0000302">
    <property type="term" value="P:response to reactive oxygen species"/>
    <property type="evidence" value="ECO:0007669"/>
    <property type="project" value="TreeGrafter"/>
</dbReference>
<keyword evidence="8" id="KW-1015">Disulfide bond</keyword>
<proteinExistence type="inferred from homology"/>
<evidence type="ECO:0000259" key="11">
    <source>
        <dbReference type="Pfam" id="PF00061"/>
    </source>
</evidence>
<sequence>MISSKITFLTVVAACFIATCSAQIAVLSPCQNVTLEQNFDLSSYAGKWFEYQRYFTFFQFGGKCVTAYYTPNGTDTITVRNYLVKENTGEVNIILGSATLVSEVGEGELSLDFPSVGQVDQDYWVLGTDYKSFSVVWSCSNSGSDQSLQLAWLLTRDRVPSSETLALAQEVIDRNGLVDSFMITNQDSCPEDPYP</sequence>
<dbReference type="EMBL" id="CADEPI010000001">
    <property type="protein sequence ID" value="CAB3359191.1"/>
    <property type="molecule type" value="Genomic_DNA"/>
</dbReference>
<reference evidence="12 13" key="1">
    <citation type="submission" date="2020-04" db="EMBL/GenBank/DDBJ databases">
        <authorList>
            <person name="Alioto T."/>
            <person name="Alioto T."/>
            <person name="Gomez Garrido J."/>
        </authorList>
    </citation>
    <scope>NUCLEOTIDE SEQUENCE [LARGE SCALE GENOMIC DNA]</scope>
</reference>
<dbReference type="PANTHER" id="PTHR10612:SF34">
    <property type="entry name" value="APOLIPOPROTEIN D"/>
    <property type="match status" value="1"/>
</dbReference>
<dbReference type="GO" id="GO:0005576">
    <property type="term" value="C:extracellular region"/>
    <property type="evidence" value="ECO:0007669"/>
    <property type="project" value="UniProtKB-SubCell"/>
</dbReference>
<dbReference type="Proteomes" id="UP000494165">
    <property type="component" value="Unassembled WGS sequence"/>
</dbReference>
<keyword evidence="7" id="KW-0446">Lipid-binding</keyword>
<dbReference type="GO" id="GO:0031409">
    <property type="term" value="F:pigment binding"/>
    <property type="evidence" value="ECO:0007669"/>
    <property type="project" value="InterPro"/>
</dbReference>
<keyword evidence="5" id="KW-0964">Secreted</keyword>
<evidence type="ECO:0000313" key="13">
    <source>
        <dbReference type="Proteomes" id="UP000494165"/>
    </source>
</evidence>
<keyword evidence="9" id="KW-0325">Glycoprotein</keyword>
<dbReference type="Gene3D" id="2.40.128.20">
    <property type="match status" value="1"/>
</dbReference>
<dbReference type="PANTHER" id="PTHR10612">
    <property type="entry name" value="APOLIPOPROTEIN D"/>
    <property type="match status" value="1"/>
</dbReference>
<comment type="subcellular location">
    <subcellularLocation>
        <location evidence="1">Secreted</location>
    </subcellularLocation>
</comment>
<evidence type="ECO:0000313" key="12">
    <source>
        <dbReference type="EMBL" id="CAB3359191.1"/>
    </source>
</evidence>
<dbReference type="InterPro" id="IPR022271">
    <property type="entry name" value="Lipocalin_ApoD"/>
</dbReference>
<feature type="domain" description="Lipocalin/cytosolic fatty-acid binding" evidence="11">
    <location>
        <begin position="45"/>
        <end position="184"/>
    </location>
</feature>
<dbReference type="Pfam" id="PF00061">
    <property type="entry name" value="Lipocalin"/>
    <property type="match status" value="1"/>
</dbReference>
<evidence type="ECO:0000256" key="8">
    <source>
        <dbReference type="ARBA" id="ARBA00023157"/>
    </source>
</evidence>
<evidence type="ECO:0000256" key="1">
    <source>
        <dbReference type="ARBA" id="ARBA00004613"/>
    </source>
</evidence>
<feature type="chain" id="PRO_5035981230" description="Apolipoprotein D" evidence="10">
    <location>
        <begin position="23"/>
        <end position="195"/>
    </location>
</feature>
<dbReference type="AlphaFoldDB" id="A0A8S1BUM1"/>
<evidence type="ECO:0000256" key="4">
    <source>
        <dbReference type="ARBA" id="ARBA00022448"/>
    </source>
</evidence>
<comment type="caution">
    <text evidence="12">The sequence shown here is derived from an EMBL/GenBank/DDBJ whole genome shotgun (WGS) entry which is preliminary data.</text>
</comment>
<evidence type="ECO:0000256" key="3">
    <source>
        <dbReference type="ARBA" id="ARBA00019890"/>
    </source>
</evidence>
<evidence type="ECO:0000256" key="6">
    <source>
        <dbReference type="ARBA" id="ARBA00022729"/>
    </source>
</evidence>
<evidence type="ECO:0000256" key="5">
    <source>
        <dbReference type="ARBA" id="ARBA00022525"/>
    </source>
</evidence>
<evidence type="ECO:0000256" key="7">
    <source>
        <dbReference type="ARBA" id="ARBA00023121"/>
    </source>
</evidence>
<dbReference type="InterPro" id="IPR000566">
    <property type="entry name" value="Lipocln_cytosolic_FA-bd_dom"/>
</dbReference>